<dbReference type="Pfam" id="PF00218">
    <property type="entry name" value="IGPS"/>
    <property type="match status" value="1"/>
</dbReference>
<keyword evidence="6 8" id="KW-0057">Aromatic amino acid biosynthesis</keyword>
<proteinExistence type="inferred from homology"/>
<evidence type="ECO:0000256" key="7">
    <source>
        <dbReference type="ARBA" id="ARBA00023239"/>
    </source>
</evidence>
<accession>A0ABT8T674</accession>
<keyword evidence="3 8" id="KW-0028">Amino-acid biosynthesis</keyword>
<comment type="catalytic activity">
    <reaction evidence="1 8">
        <text>1-(2-carboxyphenylamino)-1-deoxy-D-ribulose 5-phosphate + H(+) = (1S,2R)-1-C-(indol-3-yl)glycerol 3-phosphate + CO2 + H2O</text>
        <dbReference type="Rhea" id="RHEA:23476"/>
        <dbReference type="ChEBI" id="CHEBI:15377"/>
        <dbReference type="ChEBI" id="CHEBI:15378"/>
        <dbReference type="ChEBI" id="CHEBI:16526"/>
        <dbReference type="ChEBI" id="CHEBI:58613"/>
        <dbReference type="ChEBI" id="CHEBI:58866"/>
        <dbReference type="EC" id="4.1.1.48"/>
    </reaction>
</comment>
<sequence>MILDDIIAKTKDRVAEQKKKMSLDYLERAMSSGYEPRDALEALRGSMNIIAEIKKSSPSRGLIRADFHPLEIATEYEQNGASAISVLTEPYYFSGDIEYLGLIRRFNSTILLRKDFLIDPYQIARSRLYGADIVLLIVRILGKEKLKEMLDYARSIKLFALVEVHSEAELEMALYAGAQIIGINHRNLDTLAMDMSLSTRLVPEIPQDKVIVAESGLKTHEQLKELSSLGVNAFLIGEHFMKQTSPGAALKEIKYGK</sequence>
<evidence type="ECO:0000256" key="2">
    <source>
        <dbReference type="ARBA" id="ARBA00004696"/>
    </source>
</evidence>
<keyword evidence="4 8" id="KW-0210">Decarboxylase</keyword>
<dbReference type="InterPro" id="IPR001468">
    <property type="entry name" value="Indole-3-GlycerolPSynthase_CS"/>
</dbReference>
<evidence type="ECO:0000313" key="11">
    <source>
        <dbReference type="Proteomes" id="UP001171111"/>
    </source>
</evidence>
<dbReference type="Proteomes" id="UP001171111">
    <property type="component" value="Unassembled WGS sequence"/>
</dbReference>
<dbReference type="NCBIfam" id="NF001377">
    <property type="entry name" value="PRK00278.2-4"/>
    <property type="match status" value="1"/>
</dbReference>
<dbReference type="PROSITE" id="PS00614">
    <property type="entry name" value="IGPS"/>
    <property type="match status" value="1"/>
</dbReference>
<evidence type="ECO:0000259" key="9">
    <source>
        <dbReference type="Pfam" id="PF00218"/>
    </source>
</evidence>
<dbReference type="InterPro" id="IPR013798">
    <property type="entry name" value="Indole-3-glycerol_P_synth_dom"/>
</dbReference>
<dbReference type="HAMAP" id="MF_00134_B">
    <property type="entry name" value="IGPS_B"/>
    <property type="match status" value="1"/>
</dbReference>
<keyword evidence="7 8" id="KW-0456">Lyase</keyword>
<reference evidence="10 11" key="1">
    <citation type="submission" date="2023-06" db="EMBL/GenBank/DDBJ databases">
        <title>Campylobacter magnum sp. nov., isolated from cecal contents of domestic pigs (Sus scrofa domesticus).</title>
        <authorList>
            <person name="Papic B."/>
            <person name="Gruntar I."/>
        </authorList>
    </citation>
    <scope>NUCLEOTIDE SEQUENCE [LARGE SCALE GENOMIC DNA]</scope>
    <source>
        <strain evidence="11">34484-21</strain>
    </source>
</reference>
<dbReference type="InterPro" id="IPR045186">
    <property type="entry name" value="Indole-3-glycerol_P_synth"/>
</dbReference>
<evidence type="ECO:0000256" key="5">
    <source>
        <dbReference type="ARBA" id="ARBA00022822"/>
    </source>
</evidence>
<dbReference type="EC" id="4.1.1.48" evidence="8"/>
<protein>
    <recommendedName>
        <fullName evidence="8">Indole-3-glycerol phosphate synthase</fullName>
        <shortName evidence="8">IGPS</shortName>
        <ecNumber evidence="8">4.1.1.48</ecNumber>
    </recommendedName>
</protein>
<dbReference type="PANTHER" id="PTHR22854:SF2">
    <property type="entry name" value="INDOLE-3-GLYCEROL-PHOSPHATE SYNTHASE"/>
    <property type="match status" value="1"/>
</dbReference>
<feature type="domain" description="Indole-3-glycerol phosphate synthase" evidence="9">
    <location>
        <begin position="3"/>
        <end position="252"/>
    </location>
</feature>
<keyword evidence="5 8" id="KW-0822">Tryptophan biosynthesis</keyword>
<dbReference type="CDD" id="cd00331">
    <property type="entry name" value="IGPS"/>
    <property type="match status" value="1"/>
</dbReference>
<evidence type="ECO:0000256" key="8">
    <source>
        <dbReference type="HAMAP-Rule" id="MF_00134"/>
    </source>
</evidence>
<dbReference type="Gene3D" id="3.20.20.70">
    <property type="entry name" value="Aldolase class I"/>
    <property type="match status" value="1"/>
</dbReference>
<evidence type="ECO:0000256" key="3">
    <source>
        <dbReference type="ARBA" id="ARBA00022605"/>
    </source>
</evidence>
<evidence type="ECO:0000256" key="1">
    <source>
        <dbReference type="ARBA" id="ARBA00001633"/>
    </source>
</evidence>
<dbReference type="GO" id="GO:0004425">
    <property type="term" value="F:indole-3-glycerol-phosphate synthase activity"/>
    <property type="evidence" value="ECO:0007669"/>
    <property type="project" value="UniProtKB-EC"/>
</dbReference>
<dbReference type="SUPFAM" id="SSF51366">
    <property type="entry name" value="Ribulose-phoshate binding barrel"/>
    <property type="match status" value="1"/>
</dbReference>
<dbReference type="InterPro" id="IPR013785">
    <property type="entry name" value="Aldolase_TIM"/>
</dbReference>
<evidence type="ECO:0000256" key="6">
    <source>
        <dbReference type="ARBA" id="ARBA00023141"/>
    </source>
</evidence>
<keyword evidence="11" id="KW-1185">Reference proteome</keyword>
<dbReference type="InterPro" id="IPR011060">
    <property type="entry name" value="RibuloseP-bd_barrel"/>
</dbReference>
<evidence type="ECO:0000313" key="10">
    <source>
        <dbReference type="EMBL" id="MDO2409190.1"/>
    </source>
</evidence>
<organism evidence="10 11">
    <name type="scientific">Campylobacter magnus</name>
    <dbReference type="NCBI Taxonomy" id="3026462"/>
    <lineage>
        <taxon>Bacteria</taxon>
        <taxon>Pseudomonadati</taxon>
        <taxon>Campylobacterota</taxon>
        <taxon>Epsilonproteobacteria</taxon>
        <taxon>Campylobacterales</taxon>
        <taxon>Campylobacteraceae</taxon>
        <taxon>Campylobacter</taxon>
    </lineage>
</organism>
<name>A0ABT8T674_9BACT</name>
<dbReference type="EMBL" id="JAULJQ010000003">
    <property type="protein sequence ID" value="MDO2409190.1"/>
    <property type="molecule type" value="Genomic_DNA"/>
</dbReference>
<comment type="pathway">
    <text evidence="2 8">Amino-acid biosynthesis; L-tryptophan biosynthesis; L-tryptophan from chorismate: step 4/5.</text>
</comment>
<dbReference type="RefSeq" id="WP_302244032.1">
    <property type="nucleotide sequence ID" value="NZ_JAULJQ010000003.1"/>
</dbReference>
<dbReference type="PANTHER" id="PTHR22854">
    <property type="entry name" value="TRYPTOPHAN BIOSYNTHESIS PROTEIN"/>
    <property type="match status" value="1"/>
</dbReference>
<comment type="similarity">
    <text evidence="8">Belongs to the TrpC family.</text>
</comment>
<gene>
    <name evidence="8 10" type="primary">trpC</name>
    <name evidence="10" type="ORF">Q2362_03625</name>
</gene>
<comment type="caution">
    <text evidence="10">The sequence shown here is derived from an EMBL/GenBank/DDBJ whole genome shotgun (WGS) entry which is preliminary data.</text>
</comment>
<evidence type="ECO:0000256" key="4">
    <source>
        <dbReference type="ARBA" id="ARBA00022793"/>
    </source>
</evidence>